<accession>A0A2K1IGM2</accession>
<dbReference type="Gramene" id="Pp3c24_13180V3.1">
    <property type="protein sequence ID" value="Pp3c24_13180V3.1"/>
    <property type="gene ID" value="Pp3c24_13180"/>
</dbReference>
<reference evidence="2" key="3">
    <citation type="submission" date="2020-12" db="UniProtKB">
        <authorList>
            <consortium name="EnsemblPlants"/>
        </authorList>
    </citation>
    <scope>IDENTIFICATION</scope>
</reference>
<evidence type="ECO:0000313" key="1">
    <source>
        <dbReference type="EMBL" id="PNR28427.1"/>
    </source>
</evidence>
<proteinExistence type="predicted"/>
<dbReference type="Proteomes" id="UP000006727">
    <property type="component" value="Chromosome 24"/>
</dbReference>
<evidence type="ECO:0000313" key="2">
    <source>
        <dbReference type="EnsemblPlants" id="Pp3c24_13180V3.1"/>
    </source>
</evidence>
<sequence>MRTNPGSRMIVLKDWEAVRENRGIFLLREWKFCPTLKGPMCHVIDLTEEGIVQLRAGMQSPHGYHGSYHRASLSPPKSTVDKIWGPFPVMGDPLDLYTAWVSATHLKCDGFFTYLL</sequence>
<reference evidence="1 3" key="2">
    <citation type="journal article" date="2018" name="Plant J.">
        <title>The Physcomitrella patens chromosome-scale assembly reveals moss genome structure and evolution.</title>
        <authorList>
            <person name="Lang D."/>
            <person name="Ullrich K.K."/>
            <person name="Murat F."/>
            <person name="Fuchs J."/>
            <person name="Jenkins J."/>
            <person name="Haas F.B."/>
            <person name="Piednoel M."/>
            <person name="Gundlach H."/>
            <person name="Van Bel M."/>
            <person name="Meyberg R."/>
            <person name="Vives C."/>
            <person name="Morata J."/>
            <person name="Symeonidi A."/>
            <person name="Hiss M."/>
            <person name="Muchero W."/>
            <person name="Kamisugi Y."/>
            <person name="Saleh O."/>
            <person name="Blanc G."/>
            <person name="Decker E.L."/>
            <person name="van Gessel N."/>
            <person name="Grimwood J."/>
            <person name="Hayes R.D."/>
            <person name="Graham S.W."/>
            <person name="Gunter L.E."/>
            <person name="McDaniel S.F."/>
            <person name="Hoernstein S.N.W."/>
            <person name="Larsson A."/>
            <person name="Li F.W."/>
            <person name="Perroud P.F."/>
            <person name="Phillips J."/>
            <person name="Ranjan P."/>
            <person name="Rokshar D.S."/>
            <person name="Rothfels C.J."/>
            <person name="Schneider L."/>
            <person name="Shu S."/>
            <person name="Stevenson D.W."/>
            <person name="Thummler F."/>
            <person name="Tillich M."/>
            <person name="Villarreal Aguilar J.C."/>
            <person name="Widiez T."/>
            <person name="Wong G.K."/>
            <person name="Wymore A."/>
            <person name="Zhang Y."/>
            <person name="Zimmer A.D."/>
            <person name="Quatrano R.S."/>
            <person name="Mayer K.F.X."/>
            <person name="Goodstein D."/>
            <person name="Casacuberta J.M."/>
            <person name="Vandepoele K."/>
            <person name="Reski R."/>
            <person name="Cuming A.C."/>
            <person name="Tuskan G.A."/>
            <person name="Maumus F."/>
            <person name="Salse J."/>
            <person name="Schmutz J."/>
            <person name="Rensing S.A."/>
        </authorList>
    </citation>
    <scope>NUCLEOTIDE SEQUENCE [LARGE SCALE GENOMIC DNA]</scope>
    <source>
        <strain evidence="2 3">cv. Gransden 2004</strain>
    </source>
</reference>
<keyword evidence="3" id="KW-1185">Reference proteome</keyword>
<evidence type="ECO:0000313" key="3">
    <source>
        <dbReference type="Proteomes" id="UP000006727"/>
    </source>
</evidence>
<dbReference type="InParanoid" id="A0A2K1IGM2"/>
<reference evidence="1 3" key="1">
    <citation type="journal article" date="2008" name="Science">
        <title>The Physcomitrella genome reveals evolutionary insights into the conquest of land by plants.</title>
        <authorList>
            <person name="Rensing S."/>
            <person name="Lang D."/>
            <person name="Zimmer A."/>
            <person name="Terry A."/>
            <person name="Salamov A."/>
            <person name="Shapiro H."/>
            <person name="Nishiyama T."/>
            <person name="Perroud P.-F."/>
            <person name="Lindquist E."/>
            <person name="Kamisugi Y."/>
            <person name="Tanahashi T."/>
            <person name="Sakakibara K."/>
            <person name="Fujita T."/>
            <person name="Oishi K."/>
            <person name="Shin-I T."/>
            <person name="Kuroki Y."/>
            <person name="Toyoda A."/>
            <person name="Suzuki Y."/>
            <person name="Hashimoto A."/>
            <person name="Yamaguchi K."/>
            <person name="Sugano A."/>
            <person name="Kohara Y."/>
            <person name="Fujiyama A."/>
            <person name="Anterola A."/>
            <person name="Aoki S."/>
            <person name="Ashton N."/>
            <person name="Barbazuk W.B."/>
            <person name="Barker E."/>
            <person name="Bennetzen J."/>
            <person name="Bezanilla M."/>
            <person name="Blankenship R."/>
            <person name="Cho S.H."/>
            <person name="Dutcher S."/>
            <person name="Estelle M."/>
            <person name="Fawcett J.A."/>
            <person name="Gundlach H."/>
            <person name="Hanada K."/>
            <person name="Heyl A."/>
            <person name="Hicks K.A."/>
            <person name="Hugh J."/>
            <person name="Lohr M."/>
            <person name="Mayer K."/>
            <person name="Melkozernov A."/>
            <person name="Murata T."/>
            <person name="Nelson D."/>
            <person name="Pils B."/>
            <person name="Prigge M."/>
            <person name="Reiss B."/>
            <person name="Renner T."/>
            <person name="Rombauts S."/>
            <person name="Rushton P."/>
            <person name="Sanderfoot A."/>
            <person name="Schween G."/>
            <person name="Shiu S.-H."/>
            <person name="Stueber K."/>
            <person name="Theodoulou F.L."/>
            <person name="Tu H."/>
            <person name="Van de Peer Y."/>
            <person name="Verrier P.J."/>
            <person name="Waters E."/>
            <person name="Wood A."/>
            <person name="Yang L."/>
            <person name="Cove D."/>
            <person name="Cuming A."/>
            <person name="Hasebe M."/>
            <person name="Lucas S."/>
            <person name="Mishler D.B."/>
            <person name="Reski R."/>
            <person name="Grigoriev I."/>
            <person name="Quatrano R.S."/>
            <person name="Boore J.L."/>
        </authorList>
    </citation>
    <scope>NUCLEOTIDE SEQUENCE [LARGE SCALE GENOMIC DNA]</scope>
    <source>
        <strain evidence="2 3">cv. Gransden 2004</strain>
    </source>
</reference>
<protein>
    <submittedName>
        <fullName evidence="1 2">Uncharacterized protein</fullName>
    </submittedName>
</protein>
<dbReference type="PaxDb" id="3218-PP1S410_44V6.1"/>
<name>A0A2K1IGM2_PHYPA</name>
<gene>
    <name evidence="1" type="ORF">PHYPA_029019</name>
</gene>
<dbReference type="EnsemblPlants" id="Pp3c24_13180V3.1">
    <property type="protein sequence ID" value="Pp3c24_13180V3.1"/>
    <property type="gene ID" value="Pp3c24_13180"/>
</dbReference>
<organism evidence="1">
    <name type="scientific">Physcomitrium patens</name>
    <name type="common">Spreading-leaved earth moss</name>
    <name type="synonym">Physcomitrella patens</name>
    <dbReference type="NCBI Taxonomy" id="3218"/>
    <lineage>
        <taxon>Eukaryota</taxon>
        <taxon>Viridiplantae</taxon>
        <taxon>Streptophyta</taxon>
        <taxon>Embryophyta</taxon>
        <taxon>Bryophyta</taxon>
        <taxon>Bryophytina</taxon>
        <taxon>Bryopsida</taxon>
        <taxon>Funariidae</taxon>
        <taxon>Funariales</taxon>
        <taxon>Funariaceae</taxon>
        <taxon>Physcomitrium</taxon>
    </lineage>
</organism>
<dbReference type="EMBL" id="ABEU02000024">
    <property type="protein sequence ID" value="PNR28427.1"/>
    <property type="molecule type" value="Genomic_DNA"/>
</dbReference>
<dbReference type="AlphaFoldDB" id="A0A2K1IGM2"/>